<dbReference type="EMBL" id="UHFN01000007">
    <property type="protein sequence ID" value="SUN62635.1"/>
    <property type="molecule type" value="Genomic_DNA"/>
</dbReference>
<name>A0A380KC26_9STRE</name>
<sequence>MPEHFRYIDWIDVGKIYAEDMWNYDVYKEISAYKGPVLILHGDRDHTVPMRYAKRAQKAYANATLKVISGGGHEFFGQAFNQVLAEMNTFFEQEGLYK</sequence>
<dbReference type="Proteomes" id="UP000254924">
    <property type="component" value="Unassembled WGS sequence"/>
</dbReference>
<keyword evidence="2" id="KW-0378">Hydrolase</keyword>
<keyword evidence="3" id="KW-1185">Reference proteome</keyword>
<dbReference type="GO" id="GO:0016787">
    <property type="term" value="F:hydrolase activity"/>
    <property type="evidence" value="ECO:0007669"/>
    <property type="project" value="UniProtKB-KW"/>
</dbReference>
<protein>
    <submittedName>
        <fullName evidence="2">Cinnamoyl ester hydrolase</fullName>
    </submittedName>
</protein>
<dbReference type="InterPro" id="IPR000073">
    <property type="entry name" value="AB_hydrolase_1"/>
</dbReference>
<evidence type="ECO:0000313" key="3">
    <source>
        <dbReference type="Proteomes" id="UP000254924"/>
    </source>
</evidence>
<dbReference type="OrthoDB" id="9780269at2"/>
<dbReference type="AlphaFoldDB" id="A0A380KC26"/>
<evidence type="ECO:0000259" key="1">
    <source>
        <dbReference type="Pfam" id="PF00561"/>
    </source>
</evidence>
<evidence type="ECO:0000313" key="2">
    <source>
        <dbReference type="EMBL" id="SUN62635.1"/>
    </source>
</evidence>
<organism evidence="2 3">
    <name type="scientific">Streptococcus hyointestinalis</name>
    <dbReference type="NCBI Taxonomy" id="1337"/>
    <lineage>
        <taxon>Bacteria</taxon>
        <taxon>Bacillati</taxon>
        <taxon>Bacillota</taxon>
        <taxon>Bacilli</taxon>
        <taxon>Lactobacillales</taxon>
        <taxon>Streptococcaceae</taxon>
        <taxon>Streptococcus</taxon>
    </lineage>
</organism>
<reference evidence="2 3" key="1">
    <citation type="submission" date="2018-06" db="EMBL/GenBank/DDBJ databases">
        <authorList>
            <consortium name="Pathogen Informatics"/>
            <person name="Doyle S."/>
        </authorList>
    </citation>
    <scope>NUCLEOTIDE SEQUENCE [LARGE SCALE GENOMIC DNA]</scope>
    <source>
        <strain evidence="2 3">NCTC12224</strain>
    </source>
</reference>
<feature type="domain" description="AB hydrolase-1" evidence="1">
    <location>
        <begin position="22"/>
        <end position="76"/>
    </location>
</feature>
<dbReference type="InterPro" id="IPR029058">
    <property type="entry name" value="AB_hydrolase_fold"/>
</dbReference>
<gene>
    <name evidence="2" type="ORF">NCTC12224_01995</name>
</gene>
<proteinExistence type="predicted"/>
<accession>A0A380KC26</accession>
<dbReference type="Pfam" id="PF00561">
    <property type="entry name" value="Abhydrolase_1"/>
    <property type="match status" value="1"/>
</dbReference>
<dbReference type="Gene3D" id="3.40.50.1820">
    <property type="entry name" value="alpha/beta hydrolase"/>
    <property type="match status" value="1"/>
</dbReference>
<dbReference type="SUPFAM" id="SSF53474">
    <property type="entry name" value="alpha/beta-Hydrolases"/>
    <property type="match status" value="1"/>
</dbReference>